<feature type="domain" description="HD" evidence="3">
    <location>
        <begin position="24"/>
        <end position="187"/>
    </location>
</feature>
<dbReference type="GO" id="GO:0005737">
    <property type="term" value="C:cytoplasm"/>
    <property type="evidence" value="ECO:0007669"/>
    <property type="project" value="TreeGrafter"/>
</dbReference>
<keyword evidence="2" id="KW-0378">Hydrolase</keyword>
<dbReference type="Gene3D" id="1.10.3210.10">
    <property type="entry name" value="Hypothetical protein af1432"/>
    <property type="match status" value="1"/>
</dbReference>
<name>A0A401YV47_9ACTN</name>
<dbReference type="InterPro" id="IPR006674">
    <property type="entry name" value="HD_domain"/>
</dbReference>
<accession>A0A401YV47</accession>
<comment type="caution">
    <text evidence="4">The sequence shown here is derived from an EMBL/GenBank/DDBJ whole genome shotgun (WGS) entry which is preliminary data.</text>
</comment>
<evidence type="ECO:0000259" key="3">
    <source>
        <dbReference type="Pfam" id="PF13023"/>
    </source>
</evidence>
<evidence type="ECO:0000313" key="5">
    <source>
        <dbReference type="Proteomes" id="UP000286931"/>
    </source>
</evidence>
<proteinExistence type="predicted"/>
<dbReference type="AlphaFoldDB" id="A0A401YV47"/>
<dbReference type="OrthoDB" id="9796032at2"/>
<dbReference type="EMBL" id="BIFH01000028">
    <property type="protein sequence ID" value="GCD98492.1"/>
    <property type="molecule type" value="Genomic_DNA"/>
</dbReference>
<reference evidence="4 5" key="1">
    <citation type="submission" date="2018-12" db="EMBL/GenBank/DDBJ databases">
        <title>Draft genome sequence of Embleya hyalina NBRC 13850T.</title>
        <authorList>
            <person name="Komaki H."/>
            <person name="Hosoyama A."/>
            <person name="Kimura A."/>
            <person name="Ichikawa N."/>
            <person name="Tamura T."/>
        </authorList>
    </citation>
    <scope>NUCLEOTIDE SEQUENCE [LARGE SCALE GENOMIC DNA]</scope>
    <source>
        <strain evidence="4 5">NBRC 13850</strain>
    </source>
</reference>
<dbReference type="InterPro" id="IPR039356">
    <property type="entry name" value="YfbR/HDDC2"/>
</dbReference>
<dbReference type="GO" id="GO:0002953">
    <property type="term" value="F:5'-deoxynucleotidase activity"/>
    <property type="evidence" value="ECO:0007669"/>
    <property type="project" value="InterPro"/>
</dbReference>
<dbReference type="SUPFAM" id="SSF109604">
    <property type="entry name" value="HD-domain/PDEase-like"/>
    <property type="match status" value="1"/>
</dbReference>
<dbReference type="Pfam" id="PF13023">
    <property type="entry name" value="HD_3"/>
    <property type="match status" value="1"/>
</dbReference>
<evidence type="ECO:0000256" key="1">
    <source>
        <dbReference type="ARBA" id="ARBA00022723"/>
    </source>
</evidence>
<keyword evidence="1" id="KW-0479">Metal-binding</keyword>
<dbReference type="RefSeq" id="WP_126640398.1">
    <property type="nucleotide sequence ID" value="NZ_BIFH01000028.1"/>
</dbReference>
<gene>
    <name evidence="4" type="ORF">EHYA_06199</name>
</gene>
<protein>
    <recommendedName>
        <fullName evidence="3">HD domain-containing protein</fullName>
    </recommendedName>
</protein>
<dbReference type="PANTHER" id="PTHR11845">
    <property type="entry name" value="5'-DEOXYNUCLEOTIDASE HDDC2"/>
    <property type="match status" value="1"/>
</dbReference>
<dbReference type="GO" id="GO:0046872">
    <property type="term" value="F:metal ion binding"/>
    <property type="evidence" value="ECO:0007669"/>
    <property type="project" value="UniProtKB-KW"/>
</dbReference>
<keyword evidence="5" id="KW-1185">Reference proteome</keyword>
<evidence type="ECO:0000256" key="2">
    <source>
        <dbReference type="ARBA" id="ARBA00022801"/>
    </source>
</evidence>
<organism evidence="4 5">
    <name type="scientific">Embleya hyalina</name>
    <dbReference type="NCBI Taxonomy" id="516124"/>
    <lineage>
        <taxon>Bacteria</taxon>
        <taxon>Bacillati</taxon>
        <taxon>Actinomycetota</taxon>
        <taxon>Actinomycetes</taxon>
        <taxon>Kitasatosporales</taxon>
        <taxon>Streptomycetaceae</taxon>
        <taxon>Embleya</taxon>
    </lineage>
</organism>
<dbReference type="Proteomes" id="UP000286931">
    <property type="component" value="Unassembled WGS sequence"/>
</dbReference>
<dbReference type="PANTHER" id="PTHR11845:SF13">
    <property type="entry name" value="5'-DEOXYNUCLEOTIDASE HDDC2"/>
    <property type="match status" value="1"/>
</dbReference>
<sequence>MSGVPLFPPTDPHLAAQVGFVLEIDRLKGVVRRNLIADASRRENTAEHSWHLAMLAGTLAEHAATDVDVARVTRMLLIHDLVEIDAGDTFYYDSVAEVDQAEREQRGADRIFGLLPAAQGSELRALWEEFEARETPDARFAKAIDRFQPCLLNFHTEGGTWREYDLTRTEVLAKQGGTIEDGSPSLWAYTLELIDEAVRRGYLKP</sequence>
<evidence type="ECO:0000313" key="4">
    <source>
        <dbReference type="EMBL" id="GCD98492.1"/>
    </source>
</evidence>